<evidence type="ECO:0000313" key="3">
    <source>
        <dbReference type="Proteomes" id="UP001303115"/>
    </source>
</evidence>
<dbReference type="EMBL" id="MU854317">
    <property type="protein sequence ID" value="KAK4044731.1"/>
    <property type="molecule type" value="Genomic_DNA"/>
</dbReference>
<accession>A0AAN6PTS2</accession>
<comment type="caution">
    <text evidence="2">The sequence shown here is derived from an EMBL/GenBank/DDBJ whole genome shotgun (WGS) entry which is preliminary data.</text>
</comment>
<organism evidence="2 3">
    <name type="scientific">Parachaetomium inaequale</name>
    <dbReference type="NCBI Taxonomy" id="2588326"/>
    <lineage>
        <taxon>Eukaryota</taxon>
        <taxon>Fungi</taxon>
        <taxon>Dikarya</taxon>
        <taxon>Ascomycota</taxon>
        <taxon>Pezizomycotina</taxon>
        <taxon>Sordariomycetes</taxon>
        <taxon>Sordariomycetidae</taxon>
        <taxon>Sordariales</taxon>
        <taxon>Chaetomiaceae</taxon>
        <taxon>Parachaetomium</taxon>
    </lineage>
</organism>
<sequence>MEMLAFNPELLYSFQASGHPGSRAFHLRLIELAAVAAHQIAVFLYKQNTRVHDRHTSDPDYTVDGATSWDWEPPQQSGGYPLLVPPPPWKTLFSHPYYVVQSQYPDGLADVVGYWAEDRIFGGVVLFDRSQTWRRCDSEGPGAPEPNFYMHSARDHVTFRLWQVKDEEQEALAGFLLGPTPAPAADGPLPILPTRSHRVRIDPDRAIVDSKVYRDVWERPEPLHNRDRDDHRPRNPEDYPEEEDTQARIFALLYNKKPGSE</sequence>
<reference evidence="3" key="1">
    <citation type="journal article" date="2023" name="Mol. Phylogenet. Evol.">
        <title>Genome-scale phylogeny and comparative genomics of the fungal order Sordariales.</title>
        <authorList>
            <person name="Hensen N."/>
            <person name="Bonometti L."/>
            <person name="Westerberg I."/>
            <person name="Brannstrom I.O."/>
            <person name="Guillou S."/>
            <person name="Cros-Aarteil S."/>
            <person name="Calhoun S."/>
            <person name="Haridas S."/>
            <person name="Kuo A."/>
            <person name="Mondo S."/>
            <person name="Pangilinan J."/>
            <person name="Riley R."/>
            <person name="LaButti K."/>
            <person name="Andreopoulos B."/>
            <person name="Lipzen A."/>
            <person name="Chen C."/>
            <person name="Yan M."/>
            <person name="Daum C."/>
            <person name="Ng V."/>
            <person name="Clum A."/>
            <person name="Steindorff A."/>
            <person name="Ohm R.A."/>
            <person name="Martin F."/>
            <person name="Silar P."/>
            <person name="Natvig D.O."/>
            <person name="Lalanne C."/>
            <person name="Gautier V."/>
            <person name="Ament-Velasquez S.L."/>
            <person name="Kruys A."/>
            <person name="Hutchinson M.I."/>
            <person name="Powell A.J."/>
            <person name="Barry K."/>
            <person name="Miller A.N."/>
            <person name="Grigoriev I.V."/>
            <person name="Debuchy R."/>
            <person name="Gladieux P."/>
            <person name="Hiltunen Thoren M."/>
            <person name="Johannesson H."/>
        </authorList>
    </citation>
    <scope>NUCLEOTIDE SEQUENCE [LARGE SCALE GENOMIC DNA]</scope>
    <source>
        <strain evidence="3">CBS 284.82</strain>
    </source>
</reference>
<keyword evidence="3" id="KW-1185">Reference proteome</keyword>
<name>A0AAN6PTS2_9PEZI</name>
<protein>
    <submittedName>
        <fullName evidence="2">Uncharacterized protein</fullName>
    </submittedName>
</protein>
<proteinExistence type="predicted"/>
<dbReference type="AlphaFoldDB" id="A0AAN6PTS2"/>
<feature type="compositionally biased region" description="Basic and acidic residues" evidence="1">
    <location>
        <begin position="222"/>
        <end position="237"/>
    </location>
</feature>
<gene>
    <name evidence="2" type="ORF">C8A01DRAFT_11947</name>
</gene>
<evidence type="ECO:0000256" key="1">
    <source>
        <dbReference type="SAM" id="MobiDB-lite"/>
    </source>
</evidence>
<dbReference type="Proteomes" id="UP001303115">
    <property type="component" value="Unassembled WGS sequence"/>
</dbReference>
<feature type="region of interest" description="Disordered" evidence="1">
    <location>
        <begin position="222"/>
        <end position="246"/>
    </location>
</feature>
<evidence type="ECO:0000313" key="2">
    <source>
        <dbReference type="EMBL" id="KAK4044731.1"/>
    </source>
</evidence>